<gene>
    <name evidence="2" type="ORF">DKK75_07500</name>
</gene>
<protein>
    <submittedName>
        <fullName evidence="2">Uncharacterized protein</fullName>
    </submittedName>
</protein>
<feature type="transmembrane region" description="Helical" evidence="1">
    <location>
        <begin position="45"/>
        <end position="64"/>
    </location>
</feature>
<reference evidence="2 3" key="1">
    <citation type="submission" date="2018-05" db="EMBL/GenBank/DDBJ databases">
        <title>Reference genomes for bee gut microbiota database.</title>
        <authorList>
            <person name="Ellegaard K.M."/>
        </authorList>
    </citation>
    <scope>NUCLEOTIDE SEQUENCE [LARGE SCALE GENOMIC DNA]</scope>
    <source>
        <strain evidence="2 3">ESL0200</strain>
    </source>
</reference>
<keyword evidence="1" id="KW-0812">Transmembrane</keyword>
<sequence length="88" mass="10042">MVDPGVQALLMKDVTTWNMAHIQHPKIPTLLKRNWLHPSLPTSHHTSLLMIFLIVLSLRAAYFVSTHQVMRSESVMFVPSDSCVFQDV</sequence>
<dbReference type="EMBL" id="QGLL01000009">
    <property type="protein sequence ID" value="PXY81566.1"/>
    <property type="molecule type" value="Genomic_DNA"/>
</dbReference>
<organism evidence="2 3">
    <name type="scientific">Bifidobacterium asteroides</name>
    <dbReference type="NCBI Taxonomy" id="1684"/>
    <lineage>
        <taxon>Bacteria</taxon>
        <taxon>Bacillati</taxon>
        <taxon>Actinomycetota</taxon>
        <taxon>Actinomycetes</taxon>
        <taxon>Bifidobacteriales</taxon>
        <taxon>Bifidobacteriaceae</taxon>
        <taxon>Bifidobacterium</taxon>
    </lineage>
</organism>
<accession>A0A318M2E3</accession>
<dbReference type="AlphaFoldDB" id="A0A318M2E3"/>
<evidence type="ECO:0000313" key="2">
    <source>
        <dbReference type="EMBL" id="PXY81566.1"/>
    </source>
</evidence>
<name>A0A318M2E3_9BIFI</name>
<evidence type="ECO:0000313" key="3">
    <source>
        <dbReference type="Proteomes" id="UP000247744"/>
    </source>
</evidence>
<proteinExistence type="predicted"/>
<keyword evidence="1" id="KW-1133">Transmembrane helix</keyword>
<evidence type="ECO:0000256" key="1">
    <source>
        <dbReference type="SAM" id="Phobius"/>
    </source>
</evidence>
<comment type="caution">
    <text evidence="2">The sequence shown here is derived from an EMBL/GenBank/DDBJ whole genome shotgun (WGS) entry which is preliminary data.</text>
</comment>
<dbReference type="Proteomes" id="UP000247744">
    <property type="component" value="Unassembled WGS sequence"/>
</dbReference>
<keyword evidence="1" id="KW-0472">Membrane</keyword>